<gene>
    <name evidence="8" type="ORF">KI387_001799</name>
</gene>
<keyword evidence="6" id="KW-0131">Cell cycle</keyword>
<accession>A0AA38LN72</accession>
<dbReference type="PANTHER" id="PTHR22928:SF3">
    <property type="entry name" value="TELOMERE-ASSOCIATED PROTEIN RIF1"/>
    <property type="match status" value="1"/>
</dbReference>
<evidence type="ECO:0000256" key="2">
    <source>
        <dbReference type="ARBA" id="ARBA00004574"/>
    </source>
</evidence>
<evidence type="ECO:0000256" key="4">
    <source>
        <dbReference type="ARBA" id="ARBA00022895"/>
    </source>
</evidence>
<sequence length="899" mass="102163">EIAIEVLVSLMELIKNTKSNELCKTAVECILAQKFEPHILSSQLSHVLEGISQAINNASITVPDAFEVLNQFGFQMAGRMRELGHLWAALIYEKLLSFDGAERKLADTYLGIMKALLLPPTPLLSKVVAESVQNKFLPCMQRMIQSQIYKVPAINAWGWFIWLLGGRVLQNRALVNNMLKILEQTFLDTDVDVRIASQVAWKTMVDILLPASSENAMDQDLFGGIQEPFVYLTSKRMKLLITPLVGTMTVEKSAKARNSCWMICIYLLQKLACSVTKISVMQHILLPMFESIFKFGRNNWNLCVWDSCASLFEEFLSLKVNEKTQRSVLPIDGPPIKWSPWMLCHIEYLLKIFGSLWKSFAGDVAGTENRKVCLKLVMHIWKLLLEGLDMEVKDTDDPSSEHRDAVHLFLHFVNSSTDEVVLLFLSTHDRDLVFYLWSLLEYMMVKLRPLVLLSSFYKLPVNMSNVNGTLVSSGVAQGAIGCVGNDPSCTDSVLFEEMVTPITYATMVWLRFVANLSLNRRKFLEVHNLKVDDYWLLCVWRAFAEHRLVVQAESVSDISCGSKYKSRDQFLLCLLLFPCLVSSISKVKEIIDKTEDAVLCNDRTEDTMLSNTVPSSGDLWFLTEDFCKICDPRTIHLFFMISGHSQQFMIPSSDHEYPVPMTNLDVSECSLLTNIRCHFAAIYGSFVVCVIQEMLSFLNINDRFISTWPDSPKEGGRMDQISKLTGTLSLASRFLMLMYEARKINTKNSNAINRVCEALGSLSKYLRTQYDILPFVQTLSEPLAKWLCACSDPEKHSTRNPMIRNLEKISCLKQTENSHMACENVARFYDLDSCTNFIGANGFEDGSIVTLVSRYFTIAWEIQTDISKIYIDSVSRVCEGLLCFSNFLKTQHDTLQYMQ</sequence>
<comment type="subcellular location">
    <subcellularLocation>
        <location evidence="2">Chromosome</location>
        <location evidence="2">Telomere</location>
    </subcellularLocation>
    <subcellularLocation>
        <location evidence="1">Nucleus</location>
    </subcellularLocation>
</comment>
<feature type="non-terminal residue" evidence="8">
    <location>
        <position position="899"/>
    </location>
</feature>
<name>A0AA38LN72_TAXCH</name>
<evidence type="ECO:0000313" key="8">
    <source>
        <dbReference type="EMBL" id="KAH9329691.1"/>
    </source>
</evidence>
<evidence type="ECO:0000256" key="6">
    <source>
        <dbReference type="ARBA" id="ARBA00023306"/>
    </source>
</evidence>
<evidence type="ECO:0000256" key="1">
    <source>
        <dbReference type="ARBA" id="ARBA00004123"/>
    </source>
</evidence>
<keyword evidence="9" id="KW-1185">Reference proteome</keyword>
<evidence type="ECO:0000256" key="3">
    <source>
        <dbReference type="ARBA" id="ARBA00022454"/>
    </source>
</evidence>
<dbReference type="GO" id="GO:0000723">
    <property type="term" value="P:telomere maintenance"/>
    <property type="evidence" value="ECO:0007669"/>
    <property type="project" value="TreeGrafter"/>
</dbReference>
<dbReference type="PANTHER" id="PTHR22928">
    <property type="entry name" value="TELOMERE-ASSOCIATED PROTEIN RIF1"/>
    <property type="match status" value="1"/>
</dbReference>
<feature type="non-terminal residue" evidence="8">
    <location>
        <position position="1"/>
    </location>
</feature>
<dbReference type="GO" id="GO:0005634">
    <property type="term" value="C:nucleus"/>
    <property type="evidence" value="ECO:0007669"/>
    <property type="project" value="UniProtKB-SubCell"/>
</dbReference>
<feature type="domain" description="Telomere-associated protein Rif1 N-terminal" evidence="7">
    <location>
        <begin position="5"/>
        <end position="258"/>
    </location>
</feature>
<organism evidence="8 9">
    <name type="scientific">Taxus chinensis</name>
    <name type="common">Chinese yew</name>
    <name type="synonym">Taxus wallichiana var. chinensis</name>
    <dbReference type="NCBI Taxonomy" id="29808"/>
    <lineage>
        <taxon>Eukaryota</taxon>
        <taxon>Viridiplantae</taxon>
        <taxon>Streptophyta</taxon>
        <taxon>Embryophyta</taxon>
        <taxon>Tracheophyta</taxon>
        <taxon>Spermatophyta</taxon>
        <taxon>Pinopsida</taxon>
        <taxon>Pinidae</taxon>
        <taxon>Conifers II</taxon>
        <taxon>Cupressales</taxon>
        <taxon>Taxaceae</taxon>
        <taxon>Taxus</taxon>
    </lineage>
</organism>
<proteinExistence type="predicted"/>
<dbReference type="Proteomes" id="UP000824469">
    <property type="component" value="Unassembled WGS sequence"/>
</dbReference>
<evidence type="ECO:0000313" key="9">
    <source>
        <dbReference type="Proteomes" id="UP000824469"/>
    </source>
</evidence>
<dbReference type="EMBL" id="JAHRHJ020000001">
    <property type="protein sequence ID" value="KAH9329691.1"/>
    <property type="molecule type" value="Genomic_DNA"/>
</dbReference>
<comment type="caution">
    <text evidence="8">The sequence shown here is derived from an EMBL/GenBank/DDBJ whole genome shotgun (WGS) entry which is preliminary data.</text>
</comment>
<evidence type="ECO:0000256" key="5">
    <source>
        <dbReference type="ARBA" id="ARBA00023242"/>
    </source>
</evidence>
<keyword evidence="4" id="KW-0779">Telomere</keyword>
<dbReference type="GO" id="GO:0000781">
    <property type="term" value="C:chromosome, telomeric region"/>
    <property type="evidence" value="ECO:0007669"/>
    <property type="project" value="UniProtKB-SubCell"/>
</dbReference>
<keyword evidence="3" id="KW-0158">Chromosome</keyword>
<keyword evidence="5" id="KW-0539">Nucleus</keyword>
<dbReference type="AlphaFoldDB" id="A0AA38LN72"/>
<protein>
    <recommendedName>
        <fullName evidence="7">Telomere-associated protein Rif1 N-terminal domain-containing protein</fullName>
    </recommendedName>
</protein>
<dbReference type="InterPro" id="IPR022031">
    <property type="entry name" value="Rif1_N"/>
</dbReference>
<evidence type="ECO:0000259" key="7">
    <source>
        <dbReference type="Pfam" id="PF12231"/>
    </source>
</evidence>
<dbReference type="Pfam" id="PF12231">
    <property type="entry name" value="Rif1_N"/>
    <property type="match status" value="1"/>
</dbReference>
<reference evidence="8 9" key="1">
    <citation type="journal article" date="2021" name="Nat. Plants">
        <title>The Taxus genome provides insights into paclitaxel biosynthesis.</title>
        <authorList>
            <person name="Xiong X."/>
            <person name="Gou J."/>
            <person name="Liao Q."/>
            <person name="Li Y."/>
            <person name="Zhou Q."/>
            <person name="Bi G."/>
            <person name="Li C."/>
            <person name="Du R."/>
            <person name="Wang X."/>
            <person name="Sun T."/>
            <person name="Guo L."/>
            <person name="Liang H."/>
            <person name="Lu P."/>
            <person name="Wu Y."/>
            <person name="Zhang Z."/>
            <person name="Ro D.K."/>
            <person name="Shang Y."/>
            <person name="Huang S."/>
            <person name="Yan J."/>
        </authorList>
    </citation>
    <scope>NUCLEOTIDE SEQUENCE [LARGE SCALE GENOMIC DNA]</scope>
    <source>
        <strain evidence="8">Ta-2019</strain>
    </source>
</reference>